<dbReference type="RefSeq" id="WP_343894343.1">
    <property type="nucleotide sequence ID" value="NZ_BAAAFZ010000011.1"/>
</dbReference>
<sequence>MLALLWLIPLTLALGGAALALFVWSARSGQFDDLDAAAHRILRDDDAPRRGARRPPDRG</sequence>
<protein>
    <recommendedName>
        <fullName evidence="3">Cbb3-type cytochrome oxidase assembly protein CcoS</fullName>
    </recommendedName>
</protein>
<dbReference type="PANTHER" id="PTHR41532:SF1">
    <property type="entry name" value="FIXS PROTEIN"/>
    <property type="match status" value="1"/>
</dbReference>
<dbReference type="InterPro" id="IPR004714">
    <property type="entry name" value="Cyt_oxidase_maturation_cbb3"/>
</dbReference>
<accession>A0ABP3PYB8</accession>
<evidence type="ECO:0000313" key="1">
    <source>
        <dbReference type="EMBL" id="GAA0575489.1"/>
    </source>
</evidence>
<reference evidence="2" key="1">
    <citation type="journal article" date="2019" name="Int. J. Syst. Evol. Microbiol.">
        <title>The Global Catalogue of Microorganisms (GCM) 10K type strain sequencing project: providing services to taxonomists for standard genome sequencing and annotation.</title>
        <authorList>
            <consortium name="The Broad Institute Genomics Platform"/>
            <consortium name="The Broad Institute Genome Sequencing Center for Infectious Disease"/>
            <person name="Wu L."/>
            <person name="Ma J."/>
        </authorList>
    </citation>
    <scope>NUCLEOTIDE SEQUENCE [LARGE SCALE GENOMIC DNA]</scope>
    <source>
        <strain evidence="2">JCM 9933</strain>
    </source>
</reference>
<dbReference type="Proteomes" id="UP001501588">
    <property type="component" value="Unassembled WGS sequence"/>
</dbReference>
<dbReference type="EMBL" id="BAAAFZ010000011">
    <property type="protein sequence ID" value="GAA0575489.1"/>
    <property type="molecule type" value="Genomic_DNA"/>
</dbReference>
<keyword evidence="2" id="KW-1185">Reference proteome</keyword>
<dbReference type="Pfam" id="PF03597">
    <property type="entry name" value="FixS"/>
    <property type="match status" value="1"/>
</dbReference>
<evidence type="ECO:0008006" key="3">
    <source>
        <dbReference type="Google" id="ProtNLM"/>
    </source>
</evidence>
<dbReference type="PANTHER" id="PTHR41532">
    <property type="entry name" value="FIXS PROTEIN"/>
    <property type="match status" value="1"/>
</dbReference>
<dbReference type="NCBIfam" id="TIGR00847">
    <property type="entry name" value="ccoS"/>
    <property type="match status" value="1"/>
</dbReference>
<evidence type="ECO:0000313" key="2">
    <source>
        <dbReference type="Proteomes" id="UP001501588"/>
    </source>
</evidence>
<organism evidence="1 2">
    <name type="scientific">Craurococcus roseus</name>
    <dbReference type="NCBI Taxonomy" id="77585"/>
    <lineage>
        <taxon>Bacteria</taxon>
        <taxon>Pseudomonadati</taxon>
        <taxon>Pseudomonadota</taxon>
        <taxon>Alphaproteobacteria</taxon>
        <taxon>Acetobacterales</taxon>
        <taxon>Acetobacteraceae</taxon>
        <taxon>Craurococcus</taxon>
    </lineage>
</organism>
<proteinExistence type="predicted"/>
<gene>
    <name evidence="1" type="ORF">GCM10009416_12690</name>
</gene>
<comment type="caution">
    <text evidence="1">The sequence shown here is derived from an EMBL/GenBank/DDBJ whole genome shotgun (WGS) entry which is preliminary data.</text>
</comment>
<name>A0ABP3PYB8_9PROT</name>